<evidence type="ECO:0000259" key="1">
    <source>
        <dbReference type="Pfam" id="PF00583"/>
    </source>
</evidence>
<keyword evidence="3" id="KW-1185">Reference proteome</keyword>
<dbReference type="Proteomes" id="UP000633136">
    <property type="component" value="Unassembled WGS sequence"/>
</dbReference>
<dbReference type="EMBL" id="BMIS01000001">
    <property type="protein sequence ID" value="GGE57980.1"/>
    <property type="molecule type" value="Genomic_DNA"/>
</dbReference>
<dbReference type="RefSeq" id="WP_188682012.1">
    <property type="nucleotide sequence ID" value="NZ_BMIS01000001.1"/>
</dbReference>
<dbReference type="Pfam" id="PF00583">
    <property type="entry name" value="Acetyltransf_1"/>
    <property type="match status" value="1"/>
</dbReference>
<name>A0A917AKI4_9MICC</name>
<reference evidence="2" key="1">
    <citation type="journal article" date="2014" name="Int. J. Syst. Evol. Microbiol.">
        <title>Complete genome sequence of Corynebacterium casei LMG S-19264T (=DSM 44701T), isolated from a smear-ripened cheese.</title>
        <authorList>
            <consortium name="US DOE Joint Genome Institute (JGI-PGF)"/>
            <person name="Walter F."/>
            <person name="Albersmeier A."/>
            <person name="Kalinowski J."/>
            <person name="Ruckert C."/>
        </authorList>
    </citation>
    <scope>NUCLEOTIDE SEQUENCE</scope>
    <source>
        <strain evidence="2">CGMCC 1.15388</strain>
    </source>
</reference>
<dbReference type="SUPFAM" id="SSF55729">
    <property type="entry name" value="Acyl-CoA N-acyltransferases (Nat)"/>
    <property type="match status" value="1"/>
</dbReference>
<sequence length="115" mass="12346">MEELHQPEEEGLLFTVRTAEPIGVVAAKRDDSYGMTGFCVQEITVDEEFCGRGLGTASLHHLCRKLGEVAAAGDILWGTVHADNLPSLNNARSVGREEVATSMWVTPTGFSGMPA</sequence>
<dbReference type="InterPro" id="IPR000182">
    <property type="entry name" value="GNAT_dom"/>
</dbReference>
<protein>
    <recommendedName>
        <fullName evidence="1">N-acetyltransferase domain-containing protein</fullName>
    </recommendedName>
</protein>
<organism evidence="2 3">
    <name type="scientific">Nesterenkonia cremea</name>
    <dbReference type="NCBI Taxonomy" id="1882340"/>
    <lineage>
        <taxon>Bacteria</taxon>
        <taxon>Bacillati</taxon>
        <taxon>Actinomycetota</taxon>
        <taxon>Actinomycetes</taxon>
        <taxon>Micrococcales</taxon>
        <taxon>Micrococcaceae</taxon>
        <taxon>Nesterenkonia</taxon>
    </lineage>
</organism>
<dbReference type="CDD" id="cd04301">
    <property type="entry name" value="NAT_SF"/>
    <property type="match status" value="1"/>
</dbReference>
<accession>A0A917AKI4</accession>
<feature type="domain" description="N-acetyltransferase" evidence="1">
    <location>
        <begin position="8"/>
        <end position="90"/>
    </location>
</feature>
<dbReference type="AlphaFoldDB" id="A0A917AKI4"/>
<dbReference type="InterPro" id="IPR016181">
    <property type="entry name" value="Acyl_CoA_acyltransferase"/>
</dbReference>
<evidence type="ECO:0000313" key="2">
    <source>
        <dbReference type="EMBL" id="GGE57980.1"/>
    </source>
</evidence>
<evidence type="ECO:0000313" key="3">
    <source>
        <dbReference type="Proteomes" id="UP000633136"/>
    </source>
</evidence>
<reference evidence="2" key="2">
    <citation type="submission" date="2020-09" db="EMBL/GenBank/DDBJ databases">
        <authorList>
            <person name="Sun Q."/>
            <person name="Zhou Y."/>
        </authorList>
    </citation>
    <scope>NUCLEOTIDE SEQUENCE</scope>
    <source>
        <strain evidence="2">CGMCC 1.15388</strain>
    </source>
</reference>
<dbReference type="GO" id="GO:0016747">
    <property type="term" value="F:acyltransferase activity, transferring groups other than amino-acyl groups"/>
    <property type="evidence" value="ECO:0007669"/>
    <property type="project" value="InterPro"/>
</dbReference>
<proteinExistence type="predicted"/>
<comment type="caution">
    <text evidence="2">The sequence shown here is derived from an EMBL/GenBank/DDBJ whole genome shotgun (WGS) entry which is preliminary data.</text>
</comment>
<dbReference type="Gene3D" id="3.40.630.30">
    <property type="match status" value="1"/>
</dbReference>
<gene>
    <name evidence="2" type="ORF">GCM10011401_00900</name>
</gene>